<gene>
    <name evidence="1" type="ORF">ACFOYY_40585</name>
</gene>
<dbReference type="Proteomes" id="UP001595698">
    <property type="component" value="Unassembled WGS sequence"/>
</dbReference>
<accession>A0ABV8FF40</accession>
<dbReference type="RefSeq" id="WP_386196765.1">
    <property type="nucleotide sequence ID" value="NZ_JBHSBC010000056.1"/>
</dbReference>
<dbReference type="EMBL" id="JBHSBC010000056">
    <property type="protein sequence ID" value="MFC3986486.1"/>
    <property type="molecule type" value="Genomic_DNA"/>
</dbReference>
<name>A0ABV8FF40_9ACTN</name>
<organism evidence="1 2">
    <name type="scientific">Streptosporangium jomthongense</name>
    <dbReference type="NCBI Taxonomy" id="1193683"/>
    <lineage>
        <taxon>Bacteria</taxon>
        <taxon>Bacillati</taxon>
        <taxon>Actinomycetota</taxon>
        <taxon>Actinomycetes</taxon>
        <taxon>Streptosporangiales</taxon>
        <taxon>Streptosporangiaceae</taxon>
        <taxon>Streptosporangium</taxon>
    </lineage>
</organism>
<keyword evidence="2" id="KW-1185">Reference proteome</keyword>
<comment type="caution">
    <text evidence="1">The sequence shown here is derived from an EMBL/GenBank/DDBJ whole genome shotgun (WGS) entry which is preliminary data.</text>
</comment>
<evidence type="ECO:0000313" key="2">
    <source>
        <dbReference type="Proteomes" id="UP001595698"/>
    </source>
</evidence>
<proteinExistence type="predicted"/>
<protein>
    <recommendedName>
        <fullName evidence="3">CopG family transcriptional regulator</fullName>
    </recommendedName>
</protein>
<evidence type="ECO:0000313" key="1">
    <source>
        <dbReference type="EMBL" id="MFC3986486.1"/>
    </source>
</evidence>
<sequence>MTTQNPDAAHTTTRKFRVPDPFWDAYGTVCARLGFERSEDLLNHIRTVVREHGTAEEVALLEQGERELAERRARKGGRPRKQTAE</sequence>
<reference evidence="2" key="1">
    <citation type="journal article" date="2019" name="Int. J. Syst. Evol. Microbiol.">
        <title>The Global Catalogue of Microorganisms (GCM) 10K type strain sequencing project: providing services to taxonomists for standard genome sequencing and annotation.</title>
        <authorList>
            <consortium name="The Broad Institute Genomics Platform"/>
            <consortium name="The Broad Institute Genome Sequencing Center for Infectious Disease"/>
            <person name="Wu L."/>
            <person name="Ma J."/>
        </authorList>
    </citation>
    <scope>NUCLEOTIDE SEQUENCE [LARGE SCALE GENOMIC DNA]</scope>
    <source>
        <strain evidence="2">TBRC 7912</strain>
    </source>
</reference>
<evidence type="ECO:0008006" key="3">
    <source>
        <dbReference type="Google" id="ProtNLM"/>
    </source>
</evidence>